<accession>A0ABP8KU52</accession>
<dbReference type="Proteomes" id="UP001500622">
    <property type="component" value="Unassembled WGS sequence"/>
</dbReference>
<keyword evidence="1" id="KW-0812">Transmembrane</keyword>
<dbReference type="EMBL" id="BAABGN010000001">
    <property type="protein sequence ID" value="GAA4415478.1"/>
    <property type="molecule type" value="Genomic_DNA"/>
</dbReference>
<name>A0ABP8KU52_9MICO</name>
<evidence type="ECO:0000313" key="2">
    <source>
        <dbReference type="EMBL" id="GAA4415478.1"/>
    </source>
</evidence>
<evidence type="ECO:0000256" key="1">
    <source>
        <dbReference type="SAM" id="Phobius"/>
    </source>
</evidence>
<keyword evidence="3" id="KW-1185">Reference proteome</keyword>
<feature type="transmembrane region" description="Helical" evidence="1">
    <location>
        <begin position="60"/>
        <end position="79"/>
    </location>
</feature>
<dbReference type="RefSeq" id="WP_345214606.1">
    <property type="nucleotide sequence ID" value="NZ_BAABGN010000001.1"/>
</dbReference>
<keyword evidence="1" id="KW-1133">Transmembrane helix</keyword>
<keyword evidence="1" id="KW-0472">Membrane</keyword>
<feature type="transmembrane region" description="Helical" evidence="1">
    <location>
        <begin position="20"/>
        <end position="48"/>
    </location>
</feature>
<reference evidence="3" key="1">
    <citation type="journal article" date="2019" name="Int. J. Syst. Evol. Microbiol.">
        <title>The Global Catalogue of Microorganisms (GCM) 10K type strain sequencing project: providing services to taxonomists for standard genome sequencing and annotation.</title>
        <authorList>
            <consortium name="The Broad Institute Genomics Platform"/>
            <consortium name="The Broad Institute Genome Sequencing Center for Infectious Disease"/>
            <person name="Wu L."/>
            <person name="Ma J."/>
        </authorList>
    </citation>
    <scope>NUCLEOTIDE SEQUENCE [LARGE SCALE GENOMIC DNA]</scope>
    <source>
        <strain evidence="3">JCM 17810</strain>
    </source>
</reference>
<feature type="transmembrane region" description="Helical" evidence="1">
    <location>
        <begin position="116"/>
        <end position="134"/>
    </location>
</feature>
<evidence type="ECO:0000313" key="3">
    <source>
        <dbReference type="Proteomes" id="UP001500622"/>
    </source>
</evidence>
<feature type="transmembrane region" description="Helical" evidence="1">
    <location>
        <begin position="167"/>
        <end position="200"/>
    </location>
</feature>
<feature type="transmembrane region" description="Helical" evidence="1">
    <location>
        <begin position="323"/>
        <end position="347"/>
    </location>
</feature>
<gene>
    <name evidence="2" type="ORF">GCM10023169_01830</name>
</gene>
<sequence length="404" mass="42435">MVATPETRVEAEVGHDSRWFRALLGLLGGVPTVGLAVPLSTALCLPLIPVMPITPLPGSVKRAIVLAVLGVTAMMASAVVHGSSLNLGSIGAFLVIALGVLGIAKSTDSTAKTAQVLAWLCAATIVYWLIVGVREPTFAAQWKYGGAFPVTALVVYLVAARRGRTRLAILLLVGFAVLSLALGSRGFGVVCLTAAIAQYAHGRYRGSVRDHAKVLAAAALAAGVALGLPTLMEQGHLGRDLQERALQQTEGGAPLLLGGRTEPPLSLIAVAENPIAGWGHPNRLDLPTIAAGKQLATDLGITTYMPFWMDNGQITLHSVLFEAWVSGGVLAAALPLFLIGLFALAVLRGRGRFYPLVALVSVYGIWDVLFSPWAGNRSMRLAVSTVLAAWALVEERRTTQTPPD</sequence>
<proteinExistence type="predicted"/>
<feature type="transmembrane region" description="Helical" evidence="1">
    <location>
        <begin position="353"/>
        <end position="370"/>
    </location>
</feature>
<evidence type="ECO:0008006" key="4">
    <source>
        <dbReference type="Google" id="ProtNLM"/>
    </source>
</evidence>
<protein>
    <recommendedName>
        <fullName evidence="4">O-antigen ligase</fullName>
    </recommendedName>
</protein>
<organism evidence="2 3">
    <name type="scientific">Georgenia halophila</name>
    <dbReference type="NCBI Taxonomy" id="620889"/>
    <lineage>
        <taxon>Bacteria</taxon>
        <taxon>Bacillati</taxon>
        <taxon>Actinomycetota</taxon>
        <taxon>Actinomycetes</taxon>
        <taxon>Micrococcales</taxon>
        <taxon>Bogoriellaceae</taxon>
        <taxon>Georgenia</taxon>
    </lineage>
</organism>
<comment type="caution">
    <text evidence="2">The sequence shown here is derived from an EMBL/GenBank/DDBJ whole genome shotgun (WGS) entry which is preliminary data.</text>
</comment>
<feature type="transmembrane region" description="Helical" evidence="1">
    <location>
        <begin position="140"/>
        <end position="160"/>
    </location>
</feature>
<feature type="transmembrane region" description="Helical" evidence="1">
    <location>
        <begin position="85"/>
        <end position="104"/>
    </location>
</feature>